<dbReference type="NCBIfam" id="TIGR01549">
    <property type="entry name" value="HAD-SF-IA-v1"/>
    <property type="match status" value="1"/>
</dbReference>
<feature type="binding site" evidence="3">
    <location>
        <position position="52"/>
    </location>
    <ligand>
        <name>substrate</name>
    </ligand>
</feature>
<dbReference type="SUPFAM" id="SSF56784">
    <property type="entry name" value="HAD-like"/>
    <property type="match status" value="1"/>
</dbReference>
<keyword evidence="7" id="KW-1185">Reference proteome</keyword>
<comment type="cofactor">
    <cofactor evidence="4">
        <name>Mg(2+)</name>
        <dbReference type="ChEBI" id="CHEBI:18420"/>
    </cofactor>
    <text evidence="4">Binds 2 magnesium ions per subunit.</text>
</comment>
<organism evidence="6 7">
    <name type="scientific">Fervidobacterium gondwanense DSM 13020</name>
    <dbReference type="NCBI Taxonomy" id="1121883"/>
    <lineage>
        <taxon>Bacteria</taxon>
        <taxon>Thermotogati</taxon>
        <taxon>Thermotogota</taxon>
        <taxon>Thermotogae</taxon>
        <taxon>Thermotogales</taxon>
        <taxon>Fervidobacteriaceae</taxon>
        <taxon>Fervidobacterium</taxon>
    </lineage>
</organism>
<comment type="similarity">
    <text evidence="1">Belongs to the HAD-like hydrolase superfamily. CbbY/CbbZ/Gph/YieH family.</text>
</comment>
<dbReference type="Gene3D" id="3.40.50.1000">
    <property type="entry name" value="HAD superfamily/HAD-like"/>
    <property type="match status" value="1"/>
</dbReference>
<dbReference type="GO" id="GO:0005975">
    <property type="term" value="P:carbohydrate metabolic process"/>
    <property type="evidence" value="ECO:0007669"/>
    <property type="project" value="InterPro"/>
</dbReference>
<dbReference type="NCBIfam" id="TIGR01990">
    <property type="entry name" value="bPGM"/>
    <property type="match status" value="1"/>
</dbReference>
<dbReference type="AlphaFoldDB" id="A0A1M7SP89"/>
<feature type="active site" description="Proton donor/acceptor" evidence="2">
    <location>
        <position position="11"/>
    </location>
</feature>
<feature type="binding site" evidence="4">
    <location>
        <position position="9"/>
    </location>
    <ligand>
        <name>Mg(2+)</name>
        <dbReference type="ChEBI" id="CHEBI:18420"/>
    </ligand>
</feature>
<dbReference type="STRING" id="1121883.SAMN02745226_01100"/>
<evidence type="ECO:0000256" key="2">
    <source>
        <dbReference type="PIRSR" id="PIRSR610972-1"/>
    </source>
</evidence>
<dbReference type="SFLD" id="SFLDG01135">
    <property type="entry name" value="C1.5.6:_HAD__Beta-PGM__Phospha"/>
    <property type="match status" value="1"/>
</dbReference>
<name>A0A1M7SP89_FERGO</name>
<dbReference type="InterPro" id="IPR010976">
    <property type="entry name" value="B-phosphoglucomutase_hydrolase"/>
</dbReference>
<feature type="binding site" evidence="3">
    <location>
        <begin position="44"/>
        <end position="49"/>
    </location>
    <ligand>
        <name>substrate</name>
    </ligand>
</feature>
<dbReference type="GO" id="GO:0008801">
    <property type="term" value="F:beta-phosphoglucomutase activity"/>
    <property type="evidence" value="ECO:0007669"/>
    <property type="project" value="InterPro"/>
</dbReference>
<dbReference type="InterPro" id="IPR006439">
    <property type="entry name" value="HAD-SF_hydro_IA"/>
</dbReference>
<dbReference type="Gene3D" id="1.10.150.240">
    <property type="entry name" value="Putative phosphatase, domain 2"/>
    <property type="match status" value="1"/>
</dbReference>
<dbReference type="InterPro" id="IPR023214">
    <property type="entry name" value="HAD_sf"/>
</dbReference>
<keyword evidence="4" id="KW-0479">Metal-binding</keyword>
<gene>
    <name evidence="6" type="ORF">SAMN02745226_01100</name>
</gene>
<dbReference type="GO" id="GO:0000287">
    <property type="term" value="F:magnesium ion binding"/>
    <property type="evidence" value="ECO:0007669"/>
    <property type="project" value="InterPro"/>
</dbReference>
<dbReference type="NCBIfam" id="TIGR02009">
    <property type="entry name" value="PGMB-YQAB-SF"/>
    <property type="match status" value="1"/>
</dbReference>
<keyword evidence="4" id="KW-0460">Magnesium</keyword>
<dbReference type="RefSeq" id="WP_072759218.1">
    <property type="nucleotide sequence ID" value="NZ_FRDJ01000005.1"/>
</dbReference>
<dbReference type="PRINTS" id="PR00413">
    <property type="entry name" value="HADHALOGNASE"/>
</dbReference>
<dbReference type="InterPro" id="IPR023198">
    <property type="entry name" value="PGP-like_dom2"/>
</dbReference>
<feature type="active site" description="Nucleophile" evidence="2">
    <location>
        <position position="9"/>
    </location>
</feature>
<dbReference type="Proteomes" id="UP000184207">
    <property type="component" value="Unassembled WGS sequence"/>
</dbReference>
<dbReference type="InterPro" id="IPR036412">
    <property type="entry name" value="HAD-like_sf"/>
</dbReference>
<evidence type="ECO:0000313" key="6">
    <source>
        <dbReference type="EMBL" id="SHN60311.1"/>
    </source>
</evidence>
<dbReference type="SFLD" id="SFLDG01129">
    <property type="entry name" value="C1.5:_HAD__Beta-PGM__Phosphata"/>
    <property type="match status" value="1"/>
</dbReference>
<proteinExistence type="inferred from homology"/>
<dbReference type="PANTHER" id="PTHR18901:SF38">
    <property type="entry name" value="PSEUDOURIDINE-5'-PHOSPHATASE"/>
    <property type="match status" value="1"/>
</dbReference>
<sequence>MRPKACIFDLDGVIVDTAKYHYLAWKRLAKELGFEFTEKDNERLKGVSRMESLEILLSVGGIKIEDQKLKEQLSDKKNNWYVEYISQMTKDEILPGVEEFLRKLKNAGIKIAIGSASKNTMTILRRIELVDLFDSIIDGTKITKAKPDPEVFLKAAEELNVDPKDCCVFEDAVAGIEAAKRAGMKVIGVGDHEILKDADRVITSFVGHGIELVEF</sequence>
<dbReference type="Pfam" id="PF00702">
    <property type="entry name" value="Hydrolase"/>
    <property type="match status" value="1"/>
</dbReference>
<dbReference type="EMBL" id="FRDJ01000005">
    <property type="protein sequence ID" value="SHN60311.1"/>
    <property type="molecule type" value="Genomic_DNA"/>
</dbReference>
<dbReference type="NCBIfam" id="TIGR01509">
    <property type="entry name" value="HAD-SF-IA-v3"/>
    <property type="match status" value="1"/>
</dbReference>
<evidence type="ECO:0000256" key="3">
    <source>
        <dbReference type="PIRSR" id="PIRSR610972-2"/>
    </source>
</evidence>
<accession>A0A1M7SP89</accession>
<evidence type="ECO:0000256" key="5">
    <source>
        <dbReference type="PIRSR" id="PIRSR610972-4"/>
    </source>
</evidence>
<dbReference type="SFLD" id="SFLDS00003">
    <property type="entry name" value="Haloacid_Dehalogenase"/>
    <property type="match status" value="1"/>
</dbReference>
<feature type="binding site" evidence="3">
    <location>
        <position position="25"/>
    </location>
    <ligand>
        <name>substrate</name>
    </ligand>
</feature>
<dbReference type="CDD" id="cd02598">
    <property type="entry name" value="HAD_BPGM"/>
    <property type="match status" value="1"/>
</dbReference>
<dbReference type="OrthoDB" id="9797743at2"/>
<feature type="binding site" evidence="3">
    <location>
        <begin position="115"/>
        <end position="119"/>
    </location>
    <ligand>
        <name>substrate</name>
    </ligand>
</feature>
<feature type="binding site" evidence="4">
    <location>
        <position position="171"/>
    </location>
    <ligand>
        <name>Mg(2+)</name>
        <dbReference type="ChEBI" id="CHEBI:18420"/>
    </ligand>
</feature>
<evidence type="ECO:0000256" key="4">
    <source>
        <dbReference type="PIRSR" id="PIRSR610972-3"/>
    </source>
</evidence>
<dbReference type="InterPro" id="IPR010972">
    <property type="entry name" value="Beta-PGM"/>
</dbReference>
<feature type="binding site" evidence="4">
    <location>
        <position position="11"/>
    </location>
    <ligand>
        <name>Mg(2+)</name>
        <dbReference type="ChEBI" id="CHEBI:18420"/>
    </ligand>
</feature>
<feature type="binding site" evidence="3">
    <location>
        <position position="77"/>
    </location>
    <ligand>
        <name>substrate</name>
    </ligand>
</feature>
<feature type="site" description="Important for catalytic activity and assists the phosphoryl transfer reaction to Asp8 by balancing charge and orienting the reacting groups" evidence="5">
    <location>
        <position position="146"/>
    </location>
</feature>
<evidence type="ECO:0000256" key="1">
    <source>
        <dbReference type="ARBA" id="ARBA00006171"/>
    </source>
</evidence>
<feature type="binding site" evidence="3">
    <location>
        <begin position="9"/>
        <end position="11"/>
    </location>
    <ligand>
        <name>substrate</name>
    </ligand>
</feature>
<feature type="site" description="Important for catalytic activity and assists the phosphoryl transfer reaction to Asp8 by balancing charge and orienting the reacting groups" evidence="5">
    <location>
        <position position="115"/>
    </location>
</feature>
<dbReference type="PANTHER" id="PTHR18901">
    <property type="entry name" value="2-DEOXYGLUCOSE-6-PHOSPHATE PHOSPHATASE 2"/>
    <property type="match status" value="1"/>
</dbReference>
<protein>
    <submittedName>
        <fullName evidence="6">Beta-phosphoglucomutase</fullName>
    </submittedName>
</protein>
<reference evidence="7" key="1">
    <citation type="submission" date="2016-12" db="EMBL/GenBank/DDBJ databases">
        <authorList>
            <person name="Varghese N."/>
            <person name="Submissions S."/>
        </authorList>
    </citation>
    <scope>NUCLEOTIDE SEQUENCE [LARGE SCALE GENOMIC DNA]</scope>
    <source>
        <strain evidence="7">DSM 13020</strain>
    </source>
</reference>
<feature type="binding site" evidence="3">
    <location>
        <position position="146"/>
    </location>
    <ligand>
        <name>substrate</name>
    </ligand>
</feature>
<feature type="binding site" evidence="4">
    <location>
        <position position="170"/>
    </location>
    <ligand>
        <name>Mg(2+)</name>
        <dbReference type="ChEBI" id="CHEBI:18420"/>
    </ligand>
</feature>
<evidence type="ECO:0000313" key="7">
    <source>
        <dbReference type="Proteomes" id="UP000184207"/>
    </source>
</evidence>